<evidence type="ECO:0000256" key="1">
    <source>
        <dbReference type="SAM" id="MobiDB-lite"/>
    </source>
</evidence>
<proteinExistence type="predicted"/>
<evidence type="ECO:0000313" key="2">
    <source>
        <dbReference type="EMBL" id="KAF3487849.1"/>
    </source>
</evidence>
<dbReference type="Proteomes" id="UP000712600">
    <property type="component" value="Unassembled WGS sequence"/>
</dbReference>
<feature type="compositionally biased region" description="Basic and acidic residues" evidence="1">
    <location>
        <begin position="85"/>
        <end position="94"/>
    </location>
</feature>
<accession>A0A8S9N2S5</accession>
<feature type="region of interest" description="Disordered" evidence="1">
    <location>
        <begin position="1"/>
        <end position="33"/>
    </location>
</feature>
<evidence type="ECO:0000313" key="3">
    <source>
        <dbReference type="Proteomes" id="UP000712600"/>
    </source>
</evidence>
<name>A0A8S9N2S5_BRACR</name>
<feature type="region of interest" description="Disordered" evidence="1">
    <location>
        <begin position="71"/>
        <end position="94"/>
    </location>
</feature>
<protein>
    <submittedName>
        <fullName evidence="2">Uncharacterized protein</fullName>
    </submittedName>
</protein>
<reference evidence="2" key="1">
    <citation type="submission" date="2019-12" db="EMBL/GenBank/DDBJ databases">
        <title>Genome sequencing and annotation of Brassica cretica.</title>
        <authorList>
            <person name="Studholme D.J."/>
            <person name="Sarris P."/>
        </authorList>
    </citation>
    <scope>NUCLEOTIDE SEQUENCE</scope>
    <source>
        <strain evidence="2">PFS-109/04</strain>
        <tissue evidence="2">Leaf</tissue>
    </source>
</reference>
<sequence length="119" mass="14150">MERELSETEEIEIERDGESSRSREMERARDRERWRELEIERDGEIERAQAQKGSTTLICKSVNLKINSLSDQSIDKASVNQTLPQREKERERERERELAMGLRRVGEETELEMVYHSKI</sequence>
<gene>
    <name evidence="2" type="ORF">F2Q69_00053934</name>
</gene>
<dbReference type="AlphaFoldDB" id="A0A8S9N2S5"/>
<dbReference type="EMBL" id="QGKX02002183">
    <property type="protein sequence ID" value="KAF3487849.1"/>
    <property type="molecule type" value="Genomic_DNA"/>
</dbReference>
<feature type="compositionally biased region" description="Basic and acidic residues" evidence="1">
    <location>
        <begin position="14"/>
        <end position="33"/>
    </location>
</feature>
<comment type="caution">
    <text evidence="2">The sequence shown here is derived from an EMBL/GenBank/DDBJ whole genome shotgun (WGS) entry which is preliminary data.</text>
</comment>
<organism evidence="2 3">
    <name type="scientific">Brassica cretica</name>
    <name type="common">Mustard</name>
    <dbReference type="NCBI Taxonomy" id="69181"/>
    <lineage>
        <taxon>Eukaryota</taxon>
        <taxon>Viridiplantae</taxon>
        <taxon>Streptophyta</taxon>
        <taxon>Embryophyta</taxon>
        <taxon>Tracheophyta</taxon>
        <taxon>Spermatophyta</taxon>
        <taxon>Magnoliopsida</taxon>
        <taxon>eudicotyledons</taxon>
        <taxon>Gunneridae</taxon>
        <taxon>Pentapetalae</taxon>
        <taxon>rosids</taxon>
        <taxon>malvids</taxon>
        <taxon>Brassicales</taxon>
        <taxon>Brassicaceae</taxon>
        <taxon>Brassiceae</taxon>
        <taxon>Brassica</taxon>
    </lineage>
</organism>